<reference evidence="4" key="1">
    <citation type="submission" date="2024-04" db="EMBL/GenBank/DDBJ databases">
        <title>Phylogenomic analyses of a clade within the roseobacter group suggest taxonomic reassignments of species of the genera Aestuariivita, Citreicella, Loktanella, Nautella, Pelagibaca, Ruegeria, Thalassobius, Thiobacimonas and Tropicibacter, and the proposal o.</title>
        <authorList>
            <person name="Jeon C.O."/>
        </authorList>
    </citation>
    <scope>NUCLEOTIDE SEQUENCE [LARGE SCALE GENOMIC DNA]</scope>
    <source>
        <strain evidence="4">BS5-3</strain>
    </source>
</reference>
<feature type="signal peptide" evidence="1">
    <location>
        <begin position="1"/>
        <end position="18"/>
    </location>
</feature>
<dbReference type="InterPro" id="IPR027372">
    <property type="entry name" value="Phytase-like_dom"/>
</dbReference>
<dbReference type="Proteomes" id="UP001440612">
    <property type="component" value="Chromosome"/>
</dbReference>
<keyword evidence="4" id="KW-1185">Reference proteome</keyword>
<sequence length="283" mass="31395">MRFLIWFWALFSASAAWAEAIHLGTYVWDTDDPRLGGLSGIELSDDGSSFVAISDRGIFFSGQFNRTDGQISGIANLEIAEMRGPDGALFDGQNHDSEGIAIAPDGTIHVSFETVHGLRSFETITSNASALRTDRRFADLQPNSSFEALAMTPSGDLLTMPERSGRQTRPFPVYRQSGSIWSYAFDIPRRGAFLTAGADVGPDGKLYVLERDFIGIGFLSRVRRFDLDGSNEELILHTSARTHDNLEGIAVWEDAQGIRLTMVADDNYRMLQQTQIVEYRLTQ</sequence>
<dbReference type="Pfam" id="PF13449">
    <property type="entry name" value="Phytase-like"/>
    <property type="match status" value="1"/>
</dbReference>
<accession>A0ABZ2V4B5</accession>
<dbReference type="PIRSF" id="PIRSF031900">
    <property type="entry name" value="UCP031900"/>
    <property type="match status" value="1"/>
</dbReference>
<proteinExistence type="predicted"/>
<feature type="domain" description="Phytase-like" evidence="2">
    <location>
        <begin position="34"/>
        <end position="268"/>
    </location>
</feature>
<name>A0ABZ2V4B5_9RHOB</name>
<evidence type="ECO:0000256" key="1">
    <source>
        <dbReference type="SAM" id="SignalP"/>
    </source>
</evidence>
<organism evidence="3 4">
    <name type="scientific">Yoonia phaeophyticola</name>
    <dbReference type="NCBI Taxonomy" id="3137369"/>
    <lineage>
        <taxon>Bacteria</taxon>
        <taxon>Pseudomonadati</taxon>
        <taxon>Pseudomonadota</taxon>
        <taxon>Alphaproteobacteria</taxon>
        <taxon>Rhodobacterales</taxon>
        <taxon>Paracoccaceae</taxon>
        <taxon>Yoonia</taxon>
    </lineage>
</organism>
<protein>
    <submittedName>
        <fullName evidence="3">Esterase-like activity of phytase family protein</fullName>
    </submittedName>
</protein>
<dbReference type="RefSeq" id="WP_341367397.1">
    <property type="nucleotide sequence ID" value="NZ_CP150951.2"/>
</dbReference>
<evidence type="ECO:0000259" key="2">
    <source>
        <dbReference type="Pfam" id="PF13449"/>
    </source>
</evidence>
<feature type="chain" id="PRO_5045428163" evidence="1">
    <location>
        <begin position="19"/>
        <end position="283"/>
    </location>
</feature>
<dbReference type="InterPro" id="IPR014567">
    <property type="entry name" value="UCP031900"/>
</dbReference>
<gene>
    <name evidence="3" type="ORF">AABB29_01080</name>
</gene>
<dbReference type="EMBL" id="CP150951">
    <property type="protein sequence ID" value="WZC49287.1"/>
    <property type="molecule type" value="Genomic_DNA"/>
</dbReference>
<dbReference type="SUPFAM" id="SSF101898">
    <property type="entry name" value="NHL repeat"/>
    <property type="match status" value="1"/>
</dbReference>
<evidence type="ECO:0000313" key="3">
    <source>
        <dbReference type="EMBL" id="WZC49287.1"/>
    </source>
</evidence>
<evidence type="ECO:0000313" key="4">
    <source>
        <dbReference type="Proteomes" id="UP001440612"/>
    </source>
</evidence>
<keyword evidence="1" id="KW-0732">Signal</keyword>